<evidence type="ECO:0000256" key="1">
    <source>
        <dbReference type="SAM" id="MobiDB-lite"/>
    </source>
</evidence>
<name>A0A553PNL2_TIGCA</name>
<protein>
    <submittedName>
        <fullName evidence="2">Uncharacterized protein</fullName>
    </submittedName>
</protein>
<evidence type="ECO:0000313" key="3">
    <source>
        <dbReference type="Proteomes" id="UP000318571"/>
    </source>
</evidence>
<evidence type="ECO:0000313" key="2">
    <source>
        <dbReference type="EMBL" id="TRY79250.1"/>
    </source>
</evidence>
<feature type="compositionally biased region" description="Basic and acidic residues" evidence="1">
    <location>
        <begin position="369"/>
        <end position="382"/>
    </location>
</feature>
<dbReference type="EMBL" id="VCGU01000002">
    <property type="protein sequence ID" value="TRY79250.1"/>
    <property type="molecule type" value="Genomic_DNA"/>
</dbReference>
<sequence>SDENLDVNANPRLEPFNARPSSKPVRPSRRNPRLKDDSVLDPLKPQIHRSWATSSILVDHTHAKKSNFSENPLPRSTLLKMQHDSELLGESATKLNLGSPDMSQTELQSMLELEPDVSMQFEQGHGIQSPDMPQTELQSVLELEPDVSMQFEQSHEIQSRDIPQSELQSMIELEPDVKMQSEQGHKPQSQHKLQEHSQPMLESEPKPKTTQYVNGALLIKESDYQPFTGRRCSSFNGNEEPDLNSVMNYNPKLKVSFDKATQTECQNIRNVNESSSLENGLRRKNERKKRLEWLEEKESRLKYYTGFNFREMDVLLEFLGPDIESVKMWQNGSLHPRSGSIPAKAKLYMTLERIRHDFGLVDLGERYEPQDHSRQLPKKTEVPGKNLPNGGFMQANGLLRPHRCRTAGNGRQHGPT</sequence>
<comment type="caution">
    <text evidence="2">The sequence shown here is derived from an EMBL/GenBank/DDBJ whole genome shotgun (WGS) entry which is preliminary data.</text>
</comment>
<feature type="region of interest" description="Disordered" evidence="1">
    <location>
        <begin position="1"/>
        <end position="41"/>
    </location>
</feature>
<gene>
    <name evidence="2" type="ORF">TCAL_05812</name>
</gene>
<dbReference type="AlphaFoldDB" id="A0A553PNL2"/>
<organism evidence="2 3">
    <name type="scientific">Tigriopus californicus</name>
    <name type="common">Marine copepod</name>
    <dbReference type="NCBI Taxonomy" id="6832"/>
    <lineage>
        <taxon>Eukaryota</taxon>
        <taxon>Metazoa</taxon>
        <taxon>Ecdysozoa</taxon>
        <taxon>Arthropoda</taxon>
        <taxon>Crustacea</taxon>
        <taxon>Multicrustacea</taxon>
        <taxon>Hexanauplia</taxon>
        <taxon>Copepoda</taxon>
        <taxon>Harpacticoida</taxon>
        <taxon>Harpacticidae</taxon>
        <taxon>Tigriopus</taxon>
    </lineage>
</organism>
<feature type="non-terminal residue" evidence="2">
    <location>
        <position position="1"/>
    </location>
</feature>
<reference evidence="2 3" key="1">
    <citation type="journal article" date="2018" name="Nat. Ecol. Evol.">
        <title>Genomic signatures of mitonuclear coevolution across populations of Tigriopus californicus.</title>
        <authorList>
            <person name="Barreto F.S."/>
            <person name="Watson E.T."/>
            <person name="Lima T.G."/>
            <person name="Willett C.S."/>
            <person name="Edmands S."/>
            <person name="Li W."/>
            <person name="Burton R.S."/>
        </authorList>
    </citation>
    <scope>NUCLEOTIDE SEQUENCE [LARGE SCALE GENOMIC DNA]</scope>
    <source>
        <strain evidence="2 3">San Diego</strain>
    </source>
</reference>
<feature type="region of interest" description="Disordered" evidence="1">
    <location>
        <begin position="369"/>
        <end position="416"/>
    </location>
</feature>
<accession>A0A553PNL2</accession>
<proteinExistence type="predicted"/>
<dbReference type="Proteomes" id="UP000318571">
    <property type="component" value="Chromosome 6"/>
</dbReference>
<keyword evidence="3" id="KW-1185">Reference proteome</keyword>
<feature type="region of interest" description="Disordered" evidence="1">
    <location>
        <begin position="178"/>
        <end position="207"/>
    </location>
</feature>